<sequence>MFSGIQHIGGGKAERVHGAIRHFYRTDERRVNGRFDDASLLRIDGFSANARRFTGANKGGLKRKIIFRQRNKQTIRRFDAMAGDPF</sequence>
<name>A0A655E8U6_SALET</name>
<proteinExistence type="predicted"/>
<accession>A0A655E8U6</accession>
<evidence type="ECO:0000313" key="1">
    <source>
        <dbReference type="EMBL" id="CNV09784.1"/>
    </source>
</evidence>
<dbReference type="Proteomes" id="UP000042394">
    <property type="component" value="Unassembled WGS sequence"/>
</dbReference>
<dbReference type="AlphaFoldDB" id="A0A655E8U6"/>
<organism evidence="1 2">
    <name type="scientific">Salmonella enterica subsp. enterica serovar Bovismorbificans</name>
    <dbReference type="NCBI Taxonomy" id="58097"/>
    <lineage>
        <taxon>Bacteria</taxon>
        <taxon>Pseudomonadati</taxon>
        <taxon>Pseudomonadota</taxon>
        <taxon>Gammaproteobacteria</taxon>
        <taxon>Enterobacterales</taxon>
        <taxon>Enterobacteriaceae</taxon>
        <taxon>Salmonella</taxon>
    </lineage>
</organism>
<evidence type="ECO:0000313" key="2">
    <source>
        <dbReference type="Proteomes" id="UP000042394"/>
    </source>
</evidence>
<reference evidence="1 2" key="1">
    <citation type="submission" date="2015-03" db="EMBL/GenBank/DDBJ databases">
        <authorList>
            <consortium name="Pathogen Informatics"/>
        </authorList>
    </citation>
    <scope>NUCLEOTIDE SEQUENCE [LARGE SCALE GENOMIC DNA]</scope>
    <source>
        <strain evidence="1 2">D4891</strain>
    </source>
</reference>
<gene>
    <name evidence="1" type="ORF">ERS008207_04280</name>
</gene>
<protein>
    <submittedName>
        <fullName evidence="1">Uncharacterized protein</fullName>
    </submittedName>
</protein>
<dbReference type="EMBL" id="CQPD01000060">
    <property type="protein sequence ID" value="CNV09784.1"/>
    <property type="molecule type" value="Genomic_DNA"/>
</dbReference>